<gene>
    <name evidence="2" type="ORF">L596_026672</name>
</gene>
<reference evidence="2 3" key="2">
    <citation type="journal article" date="2019" name="G3 (Bethesda)">
        <title>Hybrid Assembly of the Genome of the Entomopathogenic Nematode Steinernema carpocapsae Identifies the X-Chromosome.</title>
        <authorList>
            <person name="Serra L."/>
            <person name="Macchietto M."/>
            <person name="Macias-Munoz A."/>
            <person name="McGill C.J."/>
            <person name="Rodriguez I.M."/>
            <person name="Rodriguez B."/>
            <person name="Murad R."/>
            <person name="Mortazavi A."/>
        </authorList>
    </citation>
    <scope>NUCLEOTIDE SEQUENCE [LARGE SCALE GENOMIC DNA]</scope>
    <source>
        <strain evidence="2 3">ALL</strain>
    </source>
</reference>
<sequence>MIQVGIVQCSMAPIFALVGLVQLLNEDRYYLAGHGMKIVSAELRVEVLLSLVLALDRLKNICGLHIPRAVLTVLVVLSYLFGICFVAFLMTPYADYLVIPGQFLTKYDASKPYSYVPQKAGTFVTLGSSILTLIVYIFIIAYLVRLKMTFTTTATVSAKENTILIYASSALHVVSVAFAEQKYMIVGVCSNEQWAATFV</sequence>
<keyword evidence="3" id="KW-1185">Reference proteome</keyword>
<organism evidence="2 3">
    <name type="scientific">Steinernema carpocapsae</name>
    <name type="common">Entomopathogenic nematode</name>
    <dbReference type="NCBI Taxonomy" id="34508"/>
    <lineage>
        <taxon>Eukaryota</taxon>
        <taxon>Metazoa</taxon>
        <taxon>Ecdysozoa</taxon>
        <taxon>Nematoda</taxon>
        <taxon>Chromadorea</taxon>
        <taxon>Rhabditida</taxon>
        <taxon>Tylenchina</taxon>
        <taxon>Panagrolaimomorpha</taxon>
        <taxon>Strongyloidoidea</taxon>
        <taxon>Steinernematidae</taxon>
        <taxon>Steinernema</taxon>
    </lineage>
</organism>
<proteinExistence type="predicted"/>
<keyword evidence="1" id="KW-0812">Transmembrane</keyword>
<dbReference type="AlphaFoldDB" id="A0A4U5M308"/>
<comment type="caution">
    <text evidence="2">The sequence shown here is derived from an EMBL/GenBank/DDBJ whole genome shotgun (WGS) entry which is preliminary data.</text>
</comment>
<keyword evidence="1" id="KW-1133">Transmembrane helix</keyword>
<feature type="transmembrane region" description="Helical" evidence="1">
    <location>
        <begin position="120"/>
        <end position="144"/>
    </location>
</feature>
<feature type="transmembrane region" description="Helical" evidence="1">
    <location>
        <begin position="69"/>
        <end position="90"/>
    </location>
</feature>
<name>A0A4U5M308_STECR</name>
<evidence type="ECO:0008006" key="4">
    <source>
        <dbReference type="Google" id="ProtNLM"/>
    </source>
</evidence>
<dbReference type="EMBL" id="AZBU02000010">
    <property type="protein sequence ID" value="TKR62753.1"/>
    <property type="molecule type" value="Genomic_DNA"/>
</dbReference>
<evidence type="ECO:0000256" key="1">
    <source>
        <dbReference type="SAM" id="Phobius"/>
    </source>
</evidence>
<evidence type="ECO:0000313" key="2">
    <source>
        <dbReference type="EMBL" id="TKR62753.1"/>
    </source>
</evidence>
<dbReference type="Proteomes" id="UP000298663">
    <property type="component" value="Unassembled WGS sequence"/>
</dbReference>
<protein>
    <recommendedName>
        <fullName evidence="4">7TM GPCR serpentine receptor class x (Srx) domain-containing protein</fullName>
    </recommendedName>
</protein>
<evidence type="ECO:0000313" key="3">
    <source>
        <dbReference type="Proteomes" id="UP000298663"/>
    </source>
</evidence>
<reference evidence="2 3" key="1">
    <citation type="journal article" date="2015" name="Genome Biol.">
        <title>Comparative genomics of Steinernema reveals deeply conserved gene regulatory networks.</title>
        <authorList>
            <person name="Dillman A.R."/>
            <person name="Macchietto M."/>
            <person name="Porter C.F."/>
            <person name="Rogers A."/>
            <person name="Williams B."/>
            <person name="Antoshechkin I."/>
            <person name="Lee M.M."/>
            <person name="Goodwin Z."/>
            <person name="Lu X."/>
            <person name="Lewis E.E."/>
            <person name="Goodrich-Blair H."/>
            <person name="Stock S.P."/>
            <person name="Adams B.J."/>
            <person name="Sternberg P.W."/>
            <person name="Mortazavi A."/>
        </authorList>
    </citation>
    <scope>NUCLEOTIDE SEQUENCE [LARGE SCALE GENOMIC DNA]</scope>
    <source>
        <strain evidence="2 3">ALL</strain>
    </source>
</reference>
<accession>A0A4U5M308</accession>
<keyword evidence="1" id="KW-0472">Membrane</keyword>